<dbReference type="InterPro" id="IPR000600">
    <property type="entry name" value="ROK"/>
</dbReference>
<keyword evidence="5" id="KW-0547">Nucleotide-binding</keyword>
<dbReference type="EMBL" id="BAYX01000011">
    <property type="protein sequence ID" value="GAJ95353.1"/>
    <property type="molecule type" value="Genomic_DNA"/>
</dbReference>
<dbReference type="NCBIfam" id="TIGR00744">
    <property type="entry name" value="ROK_glcA_fam"/>
    <property type="match status" value="1"/>
</dbReference>
<evidence type="ECO:0000256" key="6">
    <source>
        <dbReference type="ARBA" id="ARBA00022777"/>
    </source>
</evidence>
<sequence>MAAWTGEPDFVKKVALAFDLGGTELRAALVDEEGNLLSFSAVPTQAAEGPDAVARQIEVLAATVLAKTPDLLPIGIGIGAPGPLDPEAGVVIAAPTLTGWNEVPLADILSSRFQLPVRLENDANAAAVGEWRYGAGRGARSIVFVTVSTGIGGGVIADSRILHGRRGLAAEIGHMTITNEGERCFCGAVGCFEAVASGTALGRQATARTRRSDGSMLRKLSANADVTGRHVVDAARNGDALALELLNAEARWLGIGFTNLLHLYSPDVLVMGGGISHGFDLLHDTIMATICDRAMPAYRDVPIVAAQLGRHAGLIGAASLILGSEAQASSEPSSLVGSGNPDADISAGTKEASNG</sequence>
<evidence type="ECO:0000256" key="5">
    <source>
        <dbReference type="ARBA" id="ARBA00022741"/>
    </source>
</evidence>
<organism evidence="10 11">
    <name type="scientific">Rhizobium rhizogenes NBRC 13257</name>
    <dbReference type="NCBI Taxonomy" id="1220581"/>
    <lineage>
        <taxon>Bacteria</taxon>
        <taxon>Pseudomonadati</taxon>
        <taxon>Pseudomonadota</taxon>
        <taxon>Alphaproteobacteria</taxon>
        <taxon>Hyphomicrobiales</taxon>
        <taxon>Rhizobiaceae</taxon>
        <taxon>Rhizobium/Agrobacterium group</taxon>
        <taxon>Rhizobium</taxon>
    </lineage>
</organism>
<keyword evidence="7" id="KW-0067">ATP-binding</keyword>
<comment type="caution">
    <text evidence="10">The sequence shown here is derived from an EMBL/GenBank/DDBJ whole genome shotgun (WGS) entry which is preliminary data.</text>
</comment>
<evidence type="ECO:0000256" key="9">
    <source>
        <dbReference type="SAM" id="MobiDB-lite"/>
    </source>
</evidence>
<protein>
    <recommendedName>
        <fullName evidence="3">Glucokinase</fullName>
        <ecNumber evidence="2">2.7.1.2</ecNumber>
    </recommendedName>
    <alternativeName>
        <fullName evidence="8">Glucose kinase</fullName>
    </alternativeName>
</protein>
<dbReference type="PROSITE" id="PS01125">
    <property type="entry name" value="ROK"/>
    <property type="match status" value="1"/>
</dbReference>
<evidence type="ECO:0000313" key="11">
    <source>
        <dbReference type="Proteomes" id="UP000026941"/>
    </source>
</evidence>
<dbReference type="GO" id="GO:0006096">
    <property type="term" value="P:glycolytic process"/>
    <property type="evidence" value="ECO:0007669"/>
    <property type="project" value="InterPro"/>
</dbReference>
<comment type="similarity">
    <text evidence="1">Belongs to the ROK (NagC/XylR) family.</text>
</comment>
<dbReference type="AlphaFoldDB" id="A0AA87UBM1"/>
<feature type="region of interest" description="Disordered" evidence="9">
    <location>
        <begin position="330"/>
        <end position="355"/>
    </location>
</feature>
<dbReference type="SUPFAM" id="SSF53067">
    <property type="entry name" value="Actin-like ATPase domain"/>
    <property type="match status" value="1"/>
</dbReference>
<dbReference type="Pfam" id="PF00480">
    <property type="entry name" value="ROK"/>
    <property type="match status" value="1"/>
</dbReference>
<dbReference type="InterPro" id="IPR043129">
    <property type="entry name" value="ATPase_NBD"/>
</dbReference>
<dbReference type="GO" id="GO:0004340">
    <property type="term" value="F:glucokinase activity"/>
    <property type="evidence" value="ECO:0007669"/>
    <property type="project" value="UniProtKB-EC"/>
</dbReference>
<dbReference type="GO" id="GO:0005737">
    <property type="term" value="C:cytoplasm"/>
    <property type="evidence" value="ECO:0007669"/>
    <property type="project" value="InterPro"/>
</dbReference>
<dbReference type="CDD" id="cd24068">
    <property type="entry name" value="ASKHA_NBD_ROK_FnNanK-like"/>
    <property type="match status" value="1"/>
</dbReference>
<dbReference type="EC" id="2.7.1.2" evidence="2"/>
<evidence type="ECO:0000256" key="2">
    <source>
        <dbReference type="ARBA" id="ARBA00012323"/>
    </source>
</evidence>
<keyword evidence="4" id="KW-0808">Transferase</keyword>
<evidence type="ECO:0000256" key="8">
    <source>
        <dbReference type="ARBA" id="ARBA00032386"/>
    </source>
</evidence>
<evidence type="ECO:0000256" key="4">
    <source>
        <dbReference type="ARBA" id="ARBA00022679"/>
    </source>
</evidence>
<evidence type="ECO:0000256" key="7">
    <source>
        <dbReference type="ARBA" id="ARBA00022840"/>
    </source>
</evidence>
<dbReference type="InterPro" id="IPR049874">
    <property type="entry name" value="ROK_cs"/>
</dbReference>
<gene>
    <name evidence="10" type="primary">glk</name>
    <name evidence="10" type="ORF">RRH01S_11_02610</name>
</gene>
<evidence type="ECO:0000256" key="3">
    <source>
        <dbReference type="ARBA" id="ARBA00014701"/>
    </source>
</evidence>
<proteinExistence type="inferred from homology"/>
<dbReference type="GO" id="GO:0005524">
    <property type="term" value="F:ATP binding"/>
    <property type="evidence" value="ECO:0007669"/>
    <property type="project" value="UniProtKB-KW"/>
</dbReference>
<reference evidence="10 11" key="1">
    <citation type="submission" date="2014-05" db="EMBL/GenBank/DDBJ databases">
        <title>Whole genome shotgun sequence of Rhizobium rhizogenes NBRC 13257.</title>
        <authorList>
            <person name="Katano-Makiyama Y."/>
            <person name="Hosoyama A."/>
            <person name="Hashimoto M."/>
            <person name="Hosoyama Y."/>
            <person name="Noguchi M."/>
            <person name="Tsuchikane K."/>
            <person name="Kimura A."/>
            <person name="Ohji S."/>
            <person name="Ichikawa N."/>
            <person name="Yamazoe A."/>
            <person name="Fujita N."/>
        </authorList>
    </citation>
    <scope>NUCLEOTIDE SEQUENCE [LARGE SCALE GENOMIC DNA]</scope>
    <source>
        <strain evidence="10 11">NBRC 13257</strain>
    </source>
</reference>
<accession>A0AA87UBM1</accession>
<dbReference type="Proteomes" id="UP000026941">
    <property type="component" value="Unassembled WGS sequence"/>
</dbReference>
<evidence type="ECO:0000256" key="1">
    <source>
        <dbReference type="ARBA" id="ARBA00006479"/>
    </source>
</evidence>
<evidence type="ECO:0000313" key="10">
    <source>
        <dbReference type="EMBL" id="GAJ95353.1"/>
    </source>
</evidence>
<dbReference type="Gene3D" id="3.30.420.40">
    <property type="match status" value="2"/>
</dbReference>
<keyword evidence="6" id="KW-0418">Kinase</keyword>
<name>A0AA87UBM1_RHIRH</name>
<dbReference type="PANTHER" id="PTHR18964">
    <property type="entry name" value="ROK (REPRESSOR, ORF, KINASE) FAMILY"/>
    <property type="match status" value="1"/>
</dbReference>
<dbReference type="PANTHER" id="PTHR18964:SF149">
    <property type="entry name" value="BIFUNCTIONAL UDP-N-ACETYLGLUCOSAMINE 2-EPIMERASE_N-ACETYLMANNOSAMINE KINASE"/>
    <property type="match status" value="1"/>
</dbReference>
<dbReference type="InterPro" id="IPR004654">
    <property type="entry name" value="ROK_glcA"/>
</dbReference>